<organism evidence="1 2">
    <name type="scientific">Cirrhinus molitorella</name>
    <name type="common">mud carp</name>
    <dbReference type="NCBI Taxonomy" id="172907"/>
    <lineage>
        <taxon>Eukaryota</taxon>
        <taxon>Metazoa</taxon>
        <taxon>Chordata</taxon>
        <taxon>Craniata</taxon>
        <taxon>Vertebrata</taxon>
        <taxon>Euteleostomi</taxon>
        <taxon>Actinopterygii</taxon>
        <taxon>Neopterygii</taxon>
        <taxon>Teleostei</taxon>
        <taxon>Ostariophysi</taxon>
        <taxon>Cypriniformes</taxon>
        <taxon>Cyprinidae</taxon>
        <taxon>Labeoninae</taxon>
        <taxon>Labeonini</taxon>
        <taxon>Cirrhinus</taxon>
    </lineage>
</organism>
<protein>
    <submittedName>
        <fullName evidence="1">Uncharacterized protein</fullName>
    </submittedName>
</protein>
<comment type="caution">
    <text evidence="1">The sequence shown here is derived from an EMBL/GenBank/DDBJ whole genome shotgun (WGS) entry which is preliminary data.</text>
</comment>
<reference evidence="1" key="1">
    <citation type="submission" date="2023-08" db="EMBL/GenBank/DDBJ databases">
        <title>Chromosome-level Genome Assembly of mud carp (Cirrhinus molitorella).</title>
        <authorList>
            <person name="Liu H."/>
        </authorList>
    </citation>
    <scope>NUCLEOTIDE SEQUENCE</scope>
    <source>
        <strain evidence="1">Prfri</strain>
        <tissue evidence="1">Muscle</tissue>
    </source>
</reference>
<evidence type="ECO:0000313" key="2">
    <source>
        <dbReference type="Proteomes" id="UP001187343"/>
    </source>
</evidence>
<gene>
    <name evidence="1" type="ORF">Q8A67_022087</name>
</gene>
<name>A0AA88P4L8_9TELE</name>
<accession>A0AA88P4L8</accession>
<dbReference type="AlphaFoldDB" id="A0AA88P4L8"/>
<dbReference type="Proteomes" id="UP001187343">
    <property type="component" value="Unassembled WGS sequence"/>
</dbReference>
<dbReference type="EMBL" id="JAUYZG010000022">
    <property type="protein sequence ID" value="KAK2872190.1"/>
    <property type="molecule type" value="Genomic_DNA"/>
</dbReference>
<evidence type="ECO:0000313" key="1">
    <source>
        <dbReference type="EMBL" id="KAK2872190.1"/>
    </source>
</evidence>
<proteinExistence type="predicted"/>
<sequence length="118" mass="12661">MTHITRAVQQRVCAALLSFNKGLRCPGGPWDVQTAASDQLFQASTTSTHMVLLAKGIKQLPKEGGGEVLCLGVIVKRVVLMRQVELLSAHGNPSFIGLFVGMLSKKTAQQGLEQMTKG</sequence>
<keyword evidence="2" id="KW-1185">Reference proteome</keyword>